<evidence type="ECO:0000313" key="1">
    <source>
        <dbReference type="EMBL" id="KAJ7354038.1"/>
    </source>
</evidence>
<keyword evidence="2" id="KW-1185">Reference proteome</keyword>
<sequence length="159" mass="18014">MKINTSSGWDWQRWHLRVDTGQHQFRLRMRTSAWPSYVFESISSNALHCGIVLNDENYVWEELSGMVLLTIPNAQNRIMESGVSQADSCRAQYRRELEDGGATRNRPMASRVRAQRHALVTSSVASWTSATGLQSQVESITLVVVQSRRAHPCAQVLNK</sequence>
<name>A0AAD7AB60_9AGAR</name>
<proteinExistence type="predicted"/>
<accession>A0AAD7AB60</accession>
<evidence type="ECO:0000313" key="2">
    <source>
        <dbReference type="Proteomes" id="UP001218218"/>
    </source>
</evidence>
<protein>
    <submittedName>
        <fullName evidence="1">Uncharacterized protein</fullName>
    </submittedName>
</protein>
<feature type="non-terminal residue" evidence="1">
    <location>
        <position position="159"/>
    </location>
</feature>
<reference evidence="1" key="1">
    <citation type="submission" date="2023-03" db="EMBL/GenBank/DDBJ databases">
        <title>Massive genome expansion in bonnet fungi (Mycena s.s.) driven by repeated elements and novel gene families across ecological guilds.</title>
        <authorList>
            <consortium name="Lawrence Berkeley National Laboratory"/>
            <person name="Harder C.B."/>
            <person name="Miyauchi S."/>
            <person name="Viragh M."/>
            <person name="Kuo A."/>
            <person name="Thoen E."/>
            <person name="Andreopoulos B."/>
            <person name="Lu D."/>
            <person name="Skrede I."/>
            <person name="Drula E."/>
            <person name="Henrissat B."/>
            <person name="Morin E."/>
            <person name="Kohler A."/>
            <person name="Barry K."/>
            <person name="LaButti K."/>
            <person name="Morin E."/>
            <person name="Salamov A."/>
            <person name="Lipzen A."/>
            <person name="Mereny Z."/>
            <person name="Hegedus B."/>
            <person name="Baldrian P."/>
            <person name="Stursova M."/>
            <person name="Weitz H."/>
            <person name="Taylor A."/>
            <person name="Grigoriev I.V."/>
            <person name="Nagy L.G."/>
            <person name="Martin F."/>
            <person name="Kauserud H."/>
        </authorList>
    </citation>
    <scope>NUCLEOTIDE SEQUENCE</scope>
    <source>
        <strain evidence="1">CBHHK002</strain>
    </source>
</reference>
<organism evidence="1 2">
    <name type="scientific">Mycena albidolilacea</name>
    <dbReference type="NCBI Taxonomy" id="1033008"/>
    <lineage>
        <taxon>Eukaryota</taxon>
        <taxon>Fungi</taxon>
        <taxon>Dikarya</taxon>
        <taxon>Basidiomycota</taxon>
        <taxon>Agaricomycotina</taxon>
        <taxon>Agaricomycetes</taxon>
        <taxon>Agaricomycetidae</taxon>
        <taxon>Agaricales</taxon>
        <taxon>Marasmiineae</taxon>
        <taxon>Mycenaceae</taxon>
        <taxon>Mycena</taxon>
    </lineage>
</organism>
<dbReference type="EMBL" id="JARIHO010000010">
    <property type="protein sequence ID" value="KAJ7354038.1"/>
    <property type="molecule type" value="Genomic_DNA"/>
</dbReference>
<dbReference type="AlphaFoldDB" id="A0AAD7AB60"/>
<comment type="caution">
    <text evidence="1">The sequence shown here is derived from an EMBL/GenBank/DDBJ whole genome shotgun (WGS) entry which is preliminary data.</text>
</comment>
<dbReference type="Proteomes" id="UP001218218">
    <property type="component" value="Unassembled WGS sequence"/>
</dbReference>
<gene>
    <name evidence="1" type="ORF">DFH08DRAFT_933748</name>
</gene>